<comment type="subcellular location">
    <subcellularLocation>
        <location evidence="1 4">Nucleus</location>
    </subcellularLocation>
</comment>
<dbReference type="InterPro" id="IPR006600">
    <property type="entry name" value="HTH_CenpB_DNA-bd_dom"/>
</dbReference>
<name>A0A8C0JEN1_CHEAB</name>
<dbReference type="Pfam" id="PF03184">
    <property type="entry name" value="DDE_1"/>
    <property type="match status" value="1"/>
</dbReference>
<evidence type="ECO:0000256" key="3">
    <source>
        <dbReference type="ARBA" id="ARBA00023242"/>
    </source>
</evidence>
<reference evidence="7" key="2">
    <citation type="submission" date="2025-09" db="UniProtKB">
        <authorList>
            <consortium name="Ensembl"/>
        </authorList>
    </citation>
    <scope>IDENTIFICATION</scope>
</reference>
<dbReference type="InterPro" id="IPR007889">
    <property type="entry name" value="HTH_Psq"/>
</dbReference>
<evidence type="ECO:0000313" key="8">
    <source>
        <dbReference type="Proteomes" id="UP000694404"/>
    </source>
</evidence>
<organism evidence="7 8">
    <name type="scientific">Chelonoidis abingdonii</name>
    <name type="common">Abingdon island giant tortoise</name>
    <name type="synonym">Testudo abingdonii</name>
    <dbReference type="NCBI Taxonomy" id="106734"/>
    <lineage>
        <taxon>Eukaryota</taxon>
        <taxon>Metazoa</taxon>
        <taxon>Chordata</taxon>
        <taxon>Craniata</taxon>
        <taxon>Vertebrata</taxon>
        <taxon>Euteleostomi</taxon>
        <taxon>Archelosauria</taxon>
        <taxon>Testudinata</taxon>
        <taxon>Testudines</taxon>
        <taxon>Cryptodira</taxon>
        <taxon>Durocryptodira</taxon>
        <taxon>Testudinoidea</taxon>
        <taxon>Testudinidae</taxon>
        <taxon>Chelonoidis</taxon>
    </lineage>
</organism>
<dbReference type="Ensembl" id="ENSCABT00000034467.1">
    <property type="protein sequence ID" value="ENSCABP00000031445.1"/>
    <property type="gene ID" value="ENSCABG00000022958.1"/>
</dbReference>
<dbReference type="InterPro" id="IPR009057">
    <property type="entry name" value="Homeodomain-like_sf"/>
</dbReference>
<dbReference type="InterPro" id="IPR050863">
    <property type="entry name" value="CenT-Element_Derived"/>
</dbReference>
<evidence type="ECO:0000256" key="4">
    <source>
        <dbReference type="PROSITE-ProRule" id="PRU00320"/>
    </source>
</evidence>
<evidence type="ECO:0000259" key="5">
    <source>
        <dbReference type="PROSITE" id="PS50960"/>
    </source>
</evidence>
<dbReference type="PROSITE" id="PS51253">
    <property type="entry name" value="HTH_CENPB"/>
    <property type="match status" value="1"/>
</dbReference>
<feature type="domain" description="HTH psq-type" evidence="5">
    <location>
        <begin position="10"/>
        <end position="61"/>
    </location>
</feature>
<dbReference type="PROSITE" id="PS50960">
    <property type="entry name" value="HTH_PSQ"/>
    <property type="match status" value="1"/>
</dbReference>
<dbReference type="GO" id="GO:0005634">
    <property type="term" value="C:nucleus"/>
    <property type="evidence" value="ECO:0007669"/>
    <property type="project" value="UniProtKB-SubCell"/>
</dbReference>
<dbReference type="SUPFAM" id="SSF46689">
    <property type="entry name" value="Homeodomain-like"/>
    <property type="match status" value="2"/>
</dbReference>
<evidence type="ECO:0000256" key="2">
    <source>
        <dbReference type="ARBA" id="ARBA00023125"/>
    </source>
</evidence>
<keyword evidence="2 4" id="KW-0238">DNA-binding</keyword>
<evidence type="ECO:0000259" key="6">
    <source>
        <dbReference type="PROSITE" id="PS51253"/>
    </source>
</evidence>
<keyword evidence="8" id="KW-1185">Reference proteome</keyword>
<dbReference type="Proteomes" id="UP000694404">
    <property type="component" value="Unplaced"/>
</dbReference>
<feature type="DNA-binding region" description="H-T-H motif" evidence="4">
    <location>
        <begin position="37"/>
        <end position="57"/>
    </location>
</feature>
<accession>A0A8C0JEN1</accession>
<evidence type="ECO:0000313" key="7">
    <source>
        <dbReference type="Ensembl" id="ENSCABP00000031445.1"/>
    </source>
</evidence>
<protein>
    <submittedName>
        <fullName evidence="7">Uncharacterized protein</fullName>
    </submittedName>
</protein>
<dbReference type="InterPro" id="IPR004875">
    <property type="entry name" value="DDE_SF_endonuclease_dom"/>
</dbReference>
<dbReference type="Gene3D" id="1.10.10.60">
    <property type="entry name" value="Homeodomain-like"/>
    <property type="match status" value="2"/>
</dbReference>
<dbReference type="PANTHER" id="PTHR19303:SF11">
    <property type="entry name" value="JERKY PROTEIN HOMOLOG"/>
    <property type="match status" value="1"/>
</dbReference>
<reference evidence="7" key="1">
    <citation type="submission" date="2025-08" db="UniProtKB">
        <authorList>
            <consortium name="Ensembl"/>
        </authorList>
    </citation>
    <scope>IDENTIFICATION</scope>
</reference>
<dbReference type="Pfam" id="PF03221">
    <property type="entry name" value="HTH_Tnp_Tc5"/>
    <property type="match status" value="1"/>
</dbReference>
<dbReference type="SMART" id="SM00674">
    <property type="entry name" value="CENPB"/>
    <property type="match status" value="1"/>
</dbReference>
<dbReference type="Gene3D" id="3.30.420.10">
    <property type="entry name" value="Ribonuclease H-like superfamily/Ribonuclease H"/>
    <property type="match status" value="1"/>
</dbReference>
<dbReference type="InterPro" id="IPR036397">
    <property type="entry name" value="RNaseH_sf"/>
</dbReference>
<keyword evidence="3 4" id="KW-0539">Nucleus</keyword>
<feature type="domain" description="HTH CENPB-type" evidence="6">
    <location>
        <begin position="76"/>
        <end position="148"/>
    </location>
</feature>
<dbReference type="AlphaFoldDB" id="A0A8C0JEN1"/>
<evidence type="ECO:0000256" key="1">
    <source>
        <dbReference type="ARBA" id="ARBA00004123"/>
    </source>
</evidence>
<sequence length="505" mass="58195">MASKIPAKSKGKKRKRVVLALKQKIDICTRLEKGENRNVLMQEYDVGSSTIYDIRAQKGQLFKFFASCKSNKAVEQRRTLHMPRLEQLDSVLYEWFSFKQSEGASISGPMLIEKAKVFYKQMQLTEPCAFSDGWLSCFKVRHSIRKLDVSSEQKSADREAAEKYCEFFRNLIAEHDLSPEQIYNADETCLFWRCLPNSTLAGASESRAAGFKQNKDRLTVLTCANAAGSHKIKLLVTGKYNHPRAFKSVAHLPVYRAQGNSWMNKEIFYDWFHHVFVPAVKEHFRKISLPEDSKAILLLNNCRAHSHETELVSVNIFAIFLPASVTSLIQPMDQGIIQNMKYYYRRDFLRELINHEGTVQDFQSHNIKDAIFNVACAWNSVKSETLRRARIKLWPSVMFAEVSSDEDEFEGFKVRVRKNTLSGLKLTRSEEDKITWGKAASAFDTIITFAERQPCYTAQEVMQLHILHSTFMQKRQKTSKQADVRDLVKKTAFRIGLNLLHLHLQ</sequence>
<dbReference type="OMA" id="RDFMRHF"/>
<dbReference type="GO" id="GO:0003677">
    <property type="term" value="F:DNA binding"/>
    <property type="evidence" value="ECO:0007669"/>
    <property type="project" value="UniProtKB-UniRule"/>
</dbReference>
<dbReference type="Pfam" id="PF04218">
    <property type="entry name" value="CENP-B_N"/>
    <property type="match status" value="1"/>
</dbReference>
<proteinExistence type="predicted"/>
<dbReference type="PANTHER" id="PTHR19303">
    <property type="entry name" value="TRANSPOSON"/>
    <property type="match status" value="1"/>
</dbReference>
<dbReference type="GeneTree" id="ENSGT00940000162277"/>